<feature type="region of interest" description="Disordered" evidence="1">
    <location>
        <begin position="96"/>
        <end position="133"/>
    </location>
</feature>
<feature type="compositionally biased region" description="Acidic residues" evidence="1">
    <location>
        <begin position="113"/>
        <end position="125"/>
    </location>
</feature>
<keyword evidence="3" id="KW-1185">Reference proteome</keyword>
<comment type="caution">
    <text evidence="2">The sequence shown here is derived from an EMBL/GenBank/DDBJ whole genome shotgun (WGS) entry which is preliminary data.</text>
</comment>
<reference evidence="2" key="1">
    <citation type="submission" date="2022-11" db="EMBL/GenBank/DDBJ databases">
        <authorList>
            <person name="Scott C."/>
            <person name="Bruce N."/>
        </authorList>
    </citation>
    <scope>NUCLEOTIDE SEQUENCE</scope>
</reference>
<evidence type="ECO:0000313" key="2">
    <source>
        <dbReference type="EMBL" id="CAI4219197.1"/>
    </source>
</evidence>
<dbReference type="EMBL" id="CALLCH030000019">
    <property type="protein sequence ID" value="CAI4219197.1"/>
    <property type="molecule type" value="Genomic_DNA"/>
</dbReference>
<dbReference type="Proteomes" id="UP000838763">
    <property type="component" value="Unassembled WGS sequence"/>
</dbReference>
<evidence type="ECO:0000313" key="3">
    <source>
        <dbReference type="Proteomes" id="UP000838763"/>
    </source>
</evidence>
<name>A0A9P1HAT1_9PEZI</name>
<gene>
    <name evidence="2" type="ORF">PPNO1_LOCUS8766</name>
</gene>
<accession>A0A9P1HAT1</accession>
<proteinExistence type="predicted"/>
<evidence type="ECO:0000256" key="1">
    <source>
        <dbReference type="SAM" id="MobiDB-lite"/>
    </source>
</evidence>
<sequence length="241" mass="26564">MSQRFLINPSSDNCQWTEPKARFGFVTQLSDKQVWTVTITRSKRGVRREYLSASGSSMDACFIQLLTLSSQAAAHHINNQGFNYPTEFRIHAQANAEGDDGSSGEEQASAPVSDDESDWGEDDCEGPASFGRRPPKPRPACLLINVLGGPSVASVLTEVLPSQKEIEKKARLLVEERGLDSHVDEKASQRQCLTIAKVSFTAALENQYDLEHFGDDLSALFSIMNNGLPHFSIDVKYSELP</sequence>
<organism evidence="2 3">
    <name type="scientific">Parascedosporium putredinis</name>
    <dbReference type="NCBI Taxonomy" id="1442378"/>
    <lineage>
        <taxon>Eukaryota</taxon>
        <taxon>Fungi</taxon>
        <taxon>Dikarya</taxon>
        <taxon>Ascomycota</taxon>
        <taxon>Pezizomycotina</taxon>
        <taxon>Sordariomycetes</taxon>
        <taxon>Hypocreomycetidae</taxon>
        <taxon>Microascales</taxon>
        <taxon>Microascaceae</taxon>
        <taxon>Parascedosporium</taxon>
    </lineage>
</organism>
<protein>
    <submittedName>
        <fullName evidence="2">Uncharacterized protein</fullName>
    </submittedName>
</protein>
<dbReference type="AlphaFoldDB" id="A0A9P1HAT1"/>